<dbReference type="OrthoDB" id="6160824at2759"/>
<dbReference type="SMART" id="SM00255">
    <property type="entry name" value="TIR"/>
    <property type="match status" value="1"/>
</dbReference>
<evidence type="ECO:0000313" key="1">
    <source>
        <dbReference type="EMBL" id="PKI51189.1"/>
    </source>
</evidence>
<dbReference type="Proteomes" id="UP000233551">
    <property type="component" value="Unassembled WGS sequence"/>
</dbReference>
<dbReference type="EMBL" id="PGOL01002041">
    <property type="protein sequence ID" value="PKI51189.1"/>
    <property type="molecule type" value="Genomic_DNA"/>
</dbReference>
<protein>
    <submittedName>
        <fullName evidence="1">Uncharacterized protein</fullName>
    </submittedName>
</protein>
<evidence type="ECO:0000313" key="2">
    <source>
        <dbReference type="Proteomes" id="UP000233551"/>
    </source>
</evidence>
<name>A0A2I0J4N9_PUNGR</name>
<dbReference type="FunFam" id="3.40.50.10140:FF:000007">
    <property type="entry name" value="Disease resistance protein (TIR-NBS-LRR class)"/>
    <property type="match status" value="1"/>
</dbReference>
<dbReference type="InterPro" id="IPR000157">
    <property type="entry name" value="TIR_dom"/>
</dbReference>
<comment type="caution">
    <text evidence="1">The sequence shown here is derived from an EMBL/GenBank/DDBJ whole genome shotgun (WGS) entry which is preliminary data.</text>
</comment>
<dbReference type="GeneID" id="116213707"/>
<gene>
    <name evidence="1" type="ORF">CRG98_028476</name>
</gene>
<dbReference type="InterPro" id="IPR035897">
    <property type="entry name" value="Toll_tir_struct_dom_sf"/>
</dbReference>
<sequence length="245" mass="27324">MASSSSSSSSSSSWEHDVFLCFRGEDTREGFTGHLYQALSVHCGINTFMDDRLPKGREISELLERIERSRISIVIFSPNFASSRWCLDELAKIIECKDRDAGQEVLPVFYKVAPTELRGPKGKMAEHLAKLSGRDAEMLSRWRLALEEFSNLRGWTFMQGVESGLIAQIVDEVRSRVDHVSLDLRVDDHDDEKDSLQVTKHATDGAEHACTKVVDAISTVFALCILALHIVLLVAVIKAFIEGDA</sequence>
<dbReference type="Gene3D" id="3.40.50.10140">
    <property type="entry name" value="Toll/interleukin-1 receptor homology (TIR) domain"/>
    <property type="match status" value="1"/>
</dbReference>
<dbReference type="STRING" id="22663.A0A2I0J4N9"/>
<reference evidence="1 2" key="1">
    <citation type="submission" date="2017-11" db="EMBL/GenBank/DDBJ databases">
        <title>De-novo sequencing of pomegranate (Punica granatum L.) genome.</title>
        <authorList>
            <person name="Akparov Z."/>
            <person name="Amiraslanov A."/>
            <person name="Hajiyeva S."/>
            <person name="Abbasov M."/>
            <person name="Kaur K."/>
            <person name="Hamwieh A."/>
            <person name="Solovyev V."/>
            <person name="Salamov A."/>
            <person name="Braich B."/>
            <person name="Kosarev P."/>
            <person name="Mahmoud A."/>
            <person name="Hajiyev E."/>
            <person name="Babayeva S."/>
            <person name="Izzatullayeva V."/>
            <person name="Mammadov A."/>
            <person name="Mammadov A."/>
            <person name="Sharifova S."/>
            <person name="Ojaghi J."/>
            <person name="Eynullazada K."/>
            <person name="Bayramov B."/>
            <person name="Abdulazimova A."/>
            <person name="Shahmuradov I."/>
        </authorList>
    </citation>
    <scope>NUCLEOTIDE SEQUENCE [LARGE SCALE GENOMIC DNA]</scope>
    <source>
        <strain evidence="2">cv. AG2017</strain>
        <tissue evidence="1">Leaf</tissue>
    </source>
</reference>
<proteinExistence type="predicted"/>
<dbReference type="AlphaFoldDB" id="A0A2I0J4N9"/>
<dbReference type="PANTHER" id="PTHR32009:SF106">
    <property type="entry name" value="TIR DOMAIN-CONTAINING PROTEIN"/>
    <property type="match status" value="1"/>
</dbReference>
<accession>A0A2I0J4N9</accession>
<dbReference type="GO" id="GO:0007165">
    <property type="term" value="P:signal transduction"/>
    <property type="evidence" value="ECO:0007669"/>
    <property type="project" value="InterPro"/>
</dbReference>
<keyword evidence="2" id="KW-1185">Reference proteome</keyword>
<organism evidence="1 2">
    <name type="scientific">Punica granatum</name>
    <name type="common">Pomegranate</name>
    <dbReference type="NCBI Taxonomy" id="22663"/>
    <lineage>
        <taxon>Eukaryota</taxon>
        <taxon>Viridiplantae</taxon>
        <taxon>Streptophyta</taxon>
        <taxon>Embryophyta</taxon>
        <taxon>Tracheophyta</taxon>
        <taxon>Spermatophyta</taxon>
        <taxon>Magnoliopsida</taxon>
        <taxon>eudicotyledons</taxon>
        <taxon>Gunneridae</taxon>
        <taxon>Pentapetalae</taxon>
        <taxon>rosids</taxon>
        <taxon>malvids</taxon>
        <taxon>Myrtales</taxon>
        <taxon>Lythraceae</taxon>
        <taxon>Punica</taxon>
    </lineage>
</organism>
<dbReference type="PANTHER" id="PTHR32009">
    <property type="entry name" value="TMV RESISTANCE PROTEIN N-LIKE"/>
    <property type="match status" value="1"/>
</dbReference>
<dbReference type="Pfam" id="PF01582">
    <property type="entry name" value="TIR"/>
    <property type="match status" value="1"/>
</dbReference>
<dbReference type="PROSITE" id="PS50104">
    <property type="entry name" value="TIR"/>
    <property type="match status" value="1"/>
</dbReference>
<dbReference type="SUPFAM" id="SSF52200">
    <property type="entry name" value="Toll/Interleukin receptor TIR domain"/>
    <property type="match status" value="1"/>
</dbReference>